<evidence type="ECO:0000313" key="5">
    <source>
        <dbReference type="Proteomes" id="UP000612899"/>
    </source>
</evidence>
<dbReference type="Proteomes" id="UP000612899">
    <property type="component" value="Unassembled WGS sequence"/>
</dbReference>
<dbReference type="InterPro" id="IPR050832">
    <property type="entry name" value="Bact_Acetyltransf"/>
</dbReference>
<feature type="domain" description="N-acetyltransferase" evidence="3">
    <location>
        <begin position="8"/>
        <end position="159"/>
    </location>
</feature>
<accession>A0A8J3VEN4</accession>
<evidence type="ECO:0000313" key="4">
    <source>
        <dbReference type="EMBL" id="GIH03163.1"/>
    </source>
</evidence>
<organism evidence="4 5">
    <name type="scientific">Rhizocola hellebori</name>
    <dbReference type="NCBI Taxonomy" id="1392758"/>
    <lineage>
        <taxon>Bacteria</taxon>
        <taxon>Bacillati</taxon>
        <taxon>Actinomycetota</taxon>
        <taxon>Actinomycetes</taxon>
        <taxon>Micromonosporales</taxon>
        <taxon>Micromonosporaceae</taxon>
        <taxon>Rhizocola</taxon>
    </lineage>
</organism>
<dbReference type="PANTHER" id="PTHR43877">
    <property type="entry name" value="AMINOALKYLPHOSPHONATE N-ACETYLTRANSFERASE-RELATED-RELATED"/>
    <property type="match status" value="1"/>
</dbReference>
<dbReference type="GO" id="GO:0016747">
    <property type="term" value="F:acyltransferase activity, transferring groups other than amino-acyl groups"/>
    <property type="evidence" value="ECO:0007669"/>
    <property type="project" value="InterPro"/>
</dbReference>
<dbReference type="PROSITE" id="PS51186">
    <property type="entry name" value="GNAT"/>
    <property type="match status" value="1"/>
</dbReference>
<name>A0A8J3VEN4_9ACTN</name>
<dbReference type="Pfam" id="PF00583">
    <property type="entry name" value="Acetyltransf_1"/>
    <property type="match status" value="1"/>
</dbReference>
<dbReference type="EMBL" id="BONY01000006">
    <property type="protein sequence ID" value="GIH03163.1"/>
    <property type="molecule type" value="Genomic_DNA"/>
</dbReference>
<dbReference type="InterPro" id="IPR016181">
    <property type="entry name" value="Acyl_CoA_acyltransferase"/>
</dbReference>
<dbReference type="SUPFAM" id="SSF55729">
    <property type="entry name" value="Acyl-CoA N-acyltransferases (Nat)"/>
    <property type="match status" value="1"/>
</dbReference>
<comment type="caution">
    <text evidence="4">The sequence shown here is derived from an EMBL/GenBank/DDBJ whole genome shotgun (WGS) entry which is preliminary data.</text>
</comment>
<evidence type="ECO:0000259" key="3">
    <source>
        <dbReference type="PROSITE" id="PS51186"/>
    </source>
</evidence>
<sequence>MFGVLDQLVTRLAGPDEAEILGGMRWAWSHEGDPDRGADSPGRSEYVDTFADLARAHTDTHPAYLSFVEGEPVGMAWLALIARPPGVGQLNRYVGDIQSVYVAPQWRNRGVGGHLMATIIAESRARGLTNLSVRAGLRPRPFYHRIGFTRDGGVLDLKL</sequence>
<evidence type="ECO:0000256" key="1">
    <source>
        <dbReference type="ARBA" id="ARBA00022679"/>
    </source>
</evidence>
<keyword evidence="5" id="KW-1185">Reference proteome</keyword>
<proteinExistence type="predicted"/>
<dbReference type="InterPro" id="IPR000182">
    <property type="entry name" value="GNAT_dom"/>
</dbReference>
<protein>
    <submittedName>
        <fullName evidence="4">N-acetyltransferase</fullName>
    </submittedName>
</protein>
<dbReference type="PANTHER" id="PTHR43877:SF1">
    <property type="entry name" value="ACETYLTRANSFERASE"/>
    <property type="match status" value="1"/>
</dbReference>
<keyword evidence="1" id="KW-0808">Transferase</keyword>
<reference evidence="4" key="1">
    <citation type="submission" date="2021-01" db="EMBL/GenBank/DDBJ databases">
        <title>Whole genome shotgun sequence of Rhizocola hellebori NBRC 109834.</title>
        <authorList>
            <person name="Komaki H."/>
            <person name="Tamura T."/>
        </authorList>
    </citation>
    <scope>NUCLEOTIDE SEQUENCE</scope>
    <source>
        <strain evidence="4">NBRC 109834</strain>
    </source>
</reference>
<dbReference type="CDD" id="cd04301">
    <property type="entry name" value="NAT_SF"/>
    <property type="match status" value="1"/>
</dbReference>
<keyword evidence="2" id="KW-0012">Acyltransferase</keyword>
<dbReference type="AlphaFoldDB" id="A0A8J3VEN4"/>
<gene>
    <name evidence="4" type="ORF">Rhe02_12300</name>
</gene>
<evidence type="ECO:0000256" key="2">
    <source>
        <dbReference type="ARBA" id="ARBA00023315"/>
    </source>
</evidence>
<dbReference type="Gene3D" id="3.40.630.30">
    <property type="match status" value="1"/>
</dbReference>